<proteinExistence type="predicted"/>
<dbReference type="PANTHER" id="PTHR46470">
    <property type="entry name" value="N-ACYLNEURAMINATE-9-PHOSPHATASE"/>
    <property type="match status" value="1"/>
</dbReference>
<dbReference type="Gene3D" id="3.40.50.1000">
    <property type="entry name" value="HAD superfamily/HAD-like"/>
    <property type="match status" value="1"/>
</dbReference>
<dbReference type="InterPro" id="IPR036412">
    <property type="entry name" value="HAD-like_sf"/>
</dbReference>
<evidence type="ECO:0000313" key="4">
    <source>
        <dbReference type="EMBL" id="GAA3700811.1"/>
    </source>
</evidence>
<dbReference type="InterPro" id="IPR051400">
    <property type="entry name" value="HAD-like_hydrolase"/>
</dbReference>
<dbReference type="SFLD" id="SFLDS00003">
    <property type="entry name" value="Haloacid_Dehalogenase"/>
    <property type="match status" value="1"/>
</dbReference>
<reference evidence="5" key="1">
    <citation type="journal article" date="2019" name="Int. J. Syst. Evol. Microbiol.">
        <title>The Global Catalogue of Microorganisms (GCM) 10K type strain sequencing project: providing services to taxonomists for standard genome sequencing and annotation.</title>
        <authorList>
            <consortium name="The Broad Institute Genomics Platform"/>
            <consortium name="The Broad Institute Genome Sequencing Center for Infectious Disease"/>
            <person name="Wu L."/>
            <person name="Ma J."/>
        </authorList>
    </citation>
    <scope>NUCLEOTIDE SEQUENCE [LARGE SCALE GENOMIC DNA]</scope>
    <source>
        <strain evidence="5">JCM 17125</strain>
    </source>
</reference>
<accession>A0ABP7D4Y4</accession>
<dbReference type="InterPro" id="IPR006439">
    <property type="entry name" value="HAD-SF_hydro_IA"/>
</dbReference>
<organism evidence="4 5">
    <name type="scientific">Terrabacter ginsenosidimutans</name>
    <dbReference type="NCBI Taxonomy" id="490575"/>
    <lineage>
        <taxon>Bacteria</taxon>
        <taxon>Bacillati</taxon>
        <taxon>Actinomycetota</taxon>
        <taxon>Actinomycetes</taxon>
        <taxon>Micrococcales</taxon>
        <taxon>Intrasporangiaceae</taxon>
        <taxon>Terrabacter</taxon>
    </lineage>
</organism>
<name>A0ABP7D4Y4_9MICO</name>
<evidence type="ECO:0000256" key="2">
    <source>
        <dbReference type="ARBA" id="ARBA00022801"/>
    </source>
</evidence>
<dbReference type="Pfam" id="PF00702">
    <property type="entry name" value="Hydrolase"/>
    <property type="match status" value="1"/>
</dbReference>
<dbReference type="Proteomes" id="UP001501468">
    <property type="component" value="Unassembled WGS sequence"/>
</dbReference>
<comment type="caution">
    <text evidence="4">The sequence shown here is derived from an EMBL/GenBank/DDBJ whole genome shotgun (WGS) entry which is preliminary data.</text>
</comment>
<evidence type="ECO:0000256" key="1">
    <source>
        <dbReference type="ARBA" id="ARBA00001946"/>
    </source>
</evidence>
<dbReference type="SFLD" id="SFLDG01129">
    <property type="entry name" value="C1.5:_HAD__Beta-PGM__Phosphata"/>
    <property type="match status" value="1"/>
</dbReference>
<dbReference type="InterPro" id="IPR023214">
    <property type="entry name" value="HAD_sf"/>
</dbReference>
<dbReference type="NCBIfam" id="TIGR01549">
    <property type="entry name" value="HAD-SF-IA-v1"/>
    <property type="match status" value="1"/>
</dbReference>
<keyword evidence="5" id="KW-1185">Reference proteome</keyword>
<dbReference type="SUPFAM" id="SSF56784">
    <property type="entry name" value="HAD-like"/>
    <property type="match status" value="1"/>
</dbReference>
<gene>
    <name evidence="4" type="ORF">GCM10022399_16620</name>
</gene>
<evidence type="ECO:0000313" key="5">
    <source>
        <dbReference type="Proteomes" id="UP001501468"/>
    </source>
</evidence>
<protein>
    <recommendedName>
        <fullName evidence="6">HAD family hydrolase</fullName>
    </recommendedName>
</protein>
<dbReference type="EMBL" id="BAABDC010000002">
    <property type="protein sequence ID" value="GAA3700811.1"/>
    <property type="molecule type" value="Genomic_DNA"/>
</dbReference>
<dbReference type="PRINTS" id="PR00413">
    <property type="entry name" value="HADHALOGNASE"/>
</dbReference>
<keyword evidence="2" id="KW-0378">Hydrolase</keyword>
<sequence>MTAADRPVRPDRPVRAVLFDWGGTITPWHEVDFHATWGAYAAALGHSGEAHAAFVAAICAAEDAAWKRGRGGGGSARLHELLESVGVTDRHPGAQEALTAYRELWEPHTITAPEIRVVWEGLRDRGIRVGVLSNTIWDRDYHRSIFERDGVLHLIDVDVYSSETPWVKPQPEIFAHAAREVGLEPADCAYVGDRSYEDVHGPQQVGMRAIWVPHSTIPLDQQVSHDATPDAVAHEITDVLAIVESWNDSPDSPDARADGVDA</sequence>
<dbReference type="RefSeq" id="WP_344944237.1">
    <property type="nucleotide sequence ID" value="NZ_BAABDC010000002.1"/>
</dbReference>
<keyword evidence="3" id="KW-0460">Magnesium</keyword>
<evidence type="ECO:0008006" key="6">
    <source>
        <dbReference type="Google" id="ProtNLM"/>
    </source>
</evidence>
<evidence type="ECO:0000256" key="3">
    <source>
        <dbReference type="ARBA" id="ARBA00022842"/>
    </source>
</evidence>
<comment type="cofactor">
    <cofactor evidence="1">
        <name>Mg(2+)</name>
        <dbReference type="ChEBI" id="CHEBI:18420"/>
    </cofactor>
</comment>